<keyword evidence="3" id="KW-0521">NADP</keyword>
<evidence type="ECO:0000313" key="5">
    <source>
        <dbReference type="EMBL" id="OSI18515.1"/>
    </source>
</evidence>
<dbReference type="Pfam" id="PF00106">
    <property type="entry name" value="adh_short"/>
    <property type="match status" value="1"/>
</dbReference>
<dbReference type="GO" id="GO:0006729">
    <property type="term" value="P:tetrahydrobiopterin biosynthetic process"/>
    <property type="evidence" value="ECO:0007669"/>
    <property type="project" value="TreeGrafter"/>
</dbReference>
<dbReference type="STRING" id="194197.BWD09_01730"/>
<dbReference type="InterPro" id="IPR036291">
    <property type="entry name" value="NAD(P)-bd_dom_sf"/>
</dbReference>
<accession>A0A1X3DFF4</accession>
<proteinExistence type="predicted"/>
<evidence type="ECO:0000256" key="3">
    <source>
        <dbReference type="ARBA" id="ARBA00022857"/>
    </source>
</evidence>
<dbReference type="RefSeq" id="WP_085365014.1">
    <property type="nucleotide sequence ID" value="NZ_CAUJPZ010000001.1"/>
</dbReference>
<keyword evidence="4" id="KW-0560">Oxidoreductase</keyword>
<comment type="caution">
    <text evidence="5">The sequence shown here is derived from an EMBL/GenBank/DDBJ whole genome shotgun (WGS) entry which is preliminary data.</text>
</comment>
<gene>
    <name evidence="5" type="ORF">BWD09_01730</name>
</gene>
<reference evidence="6" key="1">
    <citation type="submission" date="2017-01" db="EMBL/GenBank/DDBJ databases">
        <authorList>
            <person name="Wolfgang W.J."/>
            <person name="Cole J."/>
            <person name="Wroblewski D."/>
            <person name="Mcginnis J."/>
            <person name="Musser K.A."/>
        </authorList>
    </citation>
    <scope>NUCLEOTIDE SEQUENCE [LARGE SCALE GENOMIC DNA]</scope>
    <source>
        <strain evidence="6">DSM 19151</strain>
    </source>
</reference>
<dbReference type="PANTHER" id="PTHR44085">
    <property type="entry name" value="SEPIAPTERIN REDUCTASE"/>
    <property type="match status" value="1"/>
</dbReference>
<comment type="subcellular location">
    <subcellularLocation>
        <location evidence="1">Cytoplasm</location>
    </subcellularLocation>
</comment>
<dbReference type="SUPFAM" id="SSF51735">
    <property type="entry name" value="NAD(P)-binding Rossmann-fold domains"/>
    <property type="match status" value="1"/>
</dbReference>
<dbReference type="PANTHER" id="PTHR44085:SF2">
    <property type="entry name" value="SEPIAPTERIN REDUCTASE"/>
    <property type="match status" value="1"/>
</dbReference>
<sequence length="242" mass="25478">MNTKTIITGHSSGLGKALAGHYLQAGCGVLGLARRQAGLRPFEKLAEQRIDLSDTAALSAWLAGGFLERFIEGADEIILINNAAAVAPNAVAGRQQAAEIAAAVPLNITAPILLANHLIGCKPERAVLKIAHIGSGAGRNAYPGWSVYGAAKAALDHHARCVAAERHPRVQIASIAPGVVDTAMQNEIRRAHEADFPMVRRFIDLKSEGGLSSPETAAAEIAAMIASENFGTEVTDDVRRLR</sequence>
<evidence type="ECO:0000256" key="1">
    <source>
        <dbReference type="ARBA" id="ARBA00004496"/>
    </source>
</evidence>
<protein>
    <submittedName>
        <fullName evidence="5">Short-chain dehydrogenase</fullName>
    </submittedName>
</protein>
<dbReference type="Proteomes" id="UP000193118">
    <property type="component" value="Unassembled WGS sequence"/>
</dbReference>
<dbReference type="OrthoDB" id="9794387at2"/>
<evidence type="ECO:0000256" key="2">
    <source>
        <dbReference type="ARBA" id="ARBA00022490"/>
    </source>
</evidence>
<dbReference type="EMBL" id="MTBO01000002">
    <property type="protein sequence ID" value="OSI18515.1"/>
    <property type="molecule type" value="Genomic_DNA"/>
</dbReference>
<dbReference type="GO" id="GO:0005737">
    <property type="term" value="C:cytoplasm"/>
    <property type="evidence" value="ECO:0007669"/>
    <property type="project" value="UniProtKB-SubCell"/>
</dbReference>
<dbReference type="GO" id="GO:0004757">
    <property type="term" value="F:sepiapterin reductase (NADP+) activity"/>
    <property type="evidence" value="ECO:0007669"/>
    <property type="project" value="TreeGrafter"/>
</dbReference>
<dbReference type="InterPro" id="IPR002347">
    <property type="entry name" value="SDR_fam"/>
</dbReference>
<keyword evidence="2" id="KW-0963">Cytoplasm</keyword>
<dbReference type="InterPro" id="IPR051721">
    <property type="entry name" value="Biopterin_syn/organic_redct"/>
</dbReference>
<evidence type="ECO:0000256" key="4">
    <source>
        <dbReference type="ARBA" id="ARBA00023002"/>
    </source>
</evidence>
<dbReference type="PRINTS" id="PR00081">
    <property type="entry name" value="GDHRDH"/>
</dbReference>
<keyword evidence="6" id="KW-1185">Reference proteome</keyword>
<dbReference type="GeneID" id="94579916"/>
<dbReference type="AlphaFoldDB" id="A0A1X3DFF4"/>
<name>A0A1X3DFF4_9NEIS</name>
<dbReference type="Gene3D" id="3.40.50.720">
    <property type="entry name" value="NAD(P)-binding Rossmann-like Domain"/>
    <property type="match status" value="1"/>
</dbReference>
<organism evidence="5 6">
    <name type="scientific">Neisseria dentiae</name>
    <dbReference type="NCBI Taxonomy" id="194197"/>
    <lineage>
        <taxon>Bacteria</taxon>
        <taxon>Pseudomonadati</taxon>
        <taxon>Pseudomonadota</taxon>
        <taxon>Betaproteobacteria</taxon>
        <taxon>Neisseriales</taxon>
        <taxon>Neisseriaceae</taxon>
        <taxon>Neisseria</taxon>
    </lineage>
</organism>
<evidence type="ECO:0000313" key="6">
    <source>
        <dbReference type="Proteomes" id="UP000193118"/>
    </source>
</evidence>